<protein>
    <submittedName>
        <fullName evidence="2">Anti-sigma-K factor rskA</fullName>
    </submittedName>
</protein>
<evidence type="ECO:0000313" key="2">
    <source>
        <dbReference type="EMBL" id="SMC04154.1"/>
    </source>
</evidence>
<dbReference type="Proteomes" id="UP000192660">
    <property type="component" value="Unassembled WGS sequence"/>
</dbReference>
<keyword evidence="3" id="KW-1185">Reference proteome</keyword>
<dbReference type="OrthoDB" id="2083601at2"/>
<evidence type="ECO:0000313" key="3">
    <source>
        <dbReference type="Proteomes" id="UP000192660"/>
    </source>
</evidence>
<dbReference type="GO" id="GO:0005886">
    <property type="term" value="C:plasma membrane"/>
    <property type="evidence" value="ECO:0007669"/>
    <property type="project" value="InterPro"/>
</dbReference>
<dbReference type="EMBL" id="FWWY01000001">
    <property type="protein sequence ID" value="SMC04154.1"/>
    <property type="molecule type" value="Genomic_DNA"/>
</dbReference>
<name>A0A1W1WCY4_SULTA</name>
<feature type="domain" description="Anti-sigma K factor RskA C-terminal" evidence="1">
    <location>
        <begin position="78"/>
        <end position="200"/>
    </location>
</feature>
<dbReference type="InterPro" id="IPR018764">
    <property type="entry name" value="RskA_C"/>
</dbReference>
<evidence type="ECO:0000259" key="1">
    <source>
        <dbReference type="Pfam" id="PF10099"/>
    </source>
</evidence>
<dbReference type="RefSeq" id="WP_020375508.1">
    <property type="nucleotide sequence ID" value="NZ_FWWY01000001.1"/>
</dbReference>
<organism evidence="2 3">
    <name type="scientific">Sulfobacillus thermosulfidooxidans (strain DSM 9293 / VKM B-1269 / AT-1)</name>
    <dbReference type="NCBI Taxonomy" id="929705"/>
    <lineage>
        <taxon>Bacteria</taxon>
        <taxon>Bacillati</taxon>
        <taxon>Bacillota</taxon>
        <taxon>Clostridia</taxon>
        <taxon>Eubacteriales</taxon>
        <taxon>Clostridiales Family XVII. Incertae Sedis</taxon>
        <taxon>Sulfobacillus</taxon>
    </lineage>
</organism>
<accession>A0A1W1WCY4</accession>
<dbReference type="Pfam" id="PF10099">
    <property type="entry name" value="RskA_C"/>
    <property type="match status" value="1"/>
</dbReference>
<gene>
    <name evidence="2" type="ORF">SAMN00768000_1493</name>
</gene>
<dbReference type="AlphaFoldDB" id="A0A1W1WCY4"/>
<reference evidence="3" key="1">
    <citation type="submission" date="2017-04" db="EMBL/GenBank/DDBJ databases">
        <authorList>
            <person name="Varghese N."/>
            <person name="Submissions S."/>
        </authorList>
    </citation>
    <scope>NUCLEOTIDE SEQUENCE [LARGE SCALE GENOMIC DNA]</scope>
    <source>
        <strain evidence="3">DSM 9293</strain>
    </source>
</reference>
<proteinExistence type="predicted"/>
<dbReference type="STRING" id="28034.BFX07_13550"/>
<sequence>MAHLNDEELLVSWRRYGHELDHIQSCPVCQSRRRALLEVVTSVLPEPIQEPSLTATQILSRLASREHTLKVISRRQIAGVAIALMLSSLALLSPSLQKPILPAPVQMAATSLPFASSRVMVQWSPGHKMGKIFASQLKVIPNSVLEVWLIKDRKHVPVAIIPLSSHDETVMFAVPKKDRNAEAIGITLEHSPNMPKPTGPRVFYHKFH</sequence>